<comment type="catalytic activity">
    <reaction evidence="1">
        <text>beta-D-GlcNAc-(1-&gt;4)-Mur2Ac(oyl-L-Ala-gamma-D-Glu-L-Lys-D-Ala-D-Ala)-di-trans,octa-cis-undecaprenyl diphosphate + L-glutamine + ATP + H2O = beta-D-GlcNAc-(1-&gt;4)-Mur2Ac(oyl-L-Ala-D-isoglutaminyl-L-Lys-D-Ala-D-Ala)-di-trans,octa-cis-undecaprenyl diphosphate + L-glutamate + ADP + phosphate + H(+)</text>
        <dbReference type="Rhea" id="RHEA:57928"/>
        <dbReference type="ChEBI" id="CHEBI:15377"/>
        <dbReference type="ChEBI" id="CHEBI:15378"/>
        <dbReference type="ChEBI" id="CHEBI:29985"/>
        <dbReference type="ChEBI" id="CHEBI:30616"/>
        <dbReference type="ChEBI" id="CHEBI:43474"/>
        <dbReference type="ChEBI" id="CHEBI:58359"/>
        <dbReference type="ChEBI" id="CHEBI:60033"/>
        <dbReference type="ChEBI" id="CHEBI:62233"/>
        <dbReference type="ChEBI" id="CHEBI:456216"/>
        <dbReference type="EC" id="6.3.5.13"/>
    </reaction>
</comment>
<evidence type="ECO:0000313" key="5">
    <source>
        <dbReference type="Proteomes" id="UP000549913"/>
    </source>
</evidence>
<dbReference type="EMBL" id="JACCBM010000001">
    <property type="protein sequence ID" value="NYD71533.1"/>
    <property type="molecule type" value="Genomic_DNA"/>
</dbReference>
<reference evidence="4 5" key="1">
    <citation type="submission" date="2020-07" db="EMBL/GenBank/DDBJ databases">
        <title>Sequencing the genomes of 1000 actinobacteria strains.</title>
        <authorList>
            <person name="Klenk H.-P."/>
        </authorList>
    </citation>
    <scope>NUCLEOTIDE SEQUENCE [LARGE SCALE GENOMIC DNA]</scope>
    <source>
        <strain evidence="4 5">DSM 26474</strain>
    </source>
</reference>
<protein>
    <recommendedName>
        <fullName evidence="1">Lipid II isoglutaminyl synthase (glutamine-hydrolyzing) subunit MurT</fullName>
        <ecNumber evidence="1">6.3.5.13</ecNumber>
    </recommendedName>
</protein>
<comment type="function">
    <text evidence="1">The lipid II isoglutaminyl synthase complex catalyzes the formation of alpha-D-isoglutamine in the cell wall lipid II stem peptide. The MurT subunit catalyzes the ATP-dependent amidation of D-glutamate residue of lipid II, converting it to an isoglutamine residue.</text>
</comment>
<dbReference type="InterPro" id="IPR036565">
    <property type="entry name" value="Mur-like_cat_sf"/>
</dbReference>
<dbReference type="GO" id="GO:0008360">
    <property type="term" value="P:regulation of cell shape"/>
    <property type="evidence" value="ECO:0007669"/>
    <property type="project" value="UniProtKB-KW"/>
</dbReference>
<keyword evidence="1" id="KW-0067">ATP-binding</keyword>
<gene>
    <name evidence="1" type="primary">murT</name>
    <name evidence="4" type="ORF">BJ984_002691</name>
</gene>
<dbReference type="GO" id="GO:0016881">
    <property type="term" value="F:acid-amino acid ligase activity"/>
    <property type="evidence" value="ECO:0007669"/>
    <property type="project" value="InterPro"/>
</dbReference>
<keyword evidence="1" id="KW-0961">Cell wall biogenesis/degradation</keyword>
<keyword evidence="5" id="KW-1185">Reference proteome</keyword>
<evidence type="ECO:0000256" key="1">
    <source>
        <dbReference type="HAMAP-Rule" id="MF_02214"/>
    </source>
</evidence>
<dbReference type="Pfam" id="PF08245">
    <property type="entry name" value="Mur_ligase_M"/>
    <property type="match status" value="1"/>
</dbReference>
<dbReference type="GO" id="GO:0009252">
    <property type="term" value="P:peptidoglycan biosynthetic process"/>
    <property type="evidence" value="ECO:0007669"/>
    <property type="project" value="UniProtKB-UniRule"/>
</dbReference>
<proteinExistence type="inferred from homology"/>
<dbReference type="GO" id="GO:0071555">
    <property type="term" value="P:cell wall organization"/>
    <property type="evidence" value="ECO:0007669"/>
    <property type="project" value="UniProtKB-KW"/>
</dbReference>
<comment type="caution">
    <text evidence="1">Lacks conserved residue(s) required for the propagation of feature annotation.</text>
</comment>
<feature type="domain" description="Lipid II isoglutaminyl synthase (glutamine-hydrolyzing) subunit MurT C-terminal" evidence="3">
    <location>
        <begin position="335"/>
        <end position="435"/>
    </location>
</feature>
<dbReference type="EC" id="6.3.5.13" evidence="1"/>
<comment type="similarity">
    <text evidence="1">Belongs to the MurCDEF family. MurT subfamily.</text>
</comment>
<feature type="domain" description="Mur ligase central" evidence="2">
    <location>
        <begin position="55"/>
        <end position="178"/>
    </location>
</feature>
<dbReference type="AlphaFoldDB" id="A0A852SRX7"/>
<comment type="catalytic activity">
    <reaction evidence="1">
        <text>beta-D-GlcNAc-(1-&gt;4)-Mur2Ac(oyl-L-Ala-gamma-D-O-P-Glu-L-Lys-D-Ala-D-Ala)-di-trans,octa-cis-undecaprenyl diphosphate + NH4(+) = beta-D-GlcNAc-(1-&gt;4)-Mur2Ac(oyl-L-Ala-D-isoglutaminyl-L-Lys-D-Ala-D-Ala)-di-trans,octa-cis-undecaprenyl diphosphate + phosphate + H(+)</text>
        <dbReference type="Rhea" id="RHEA:57932"/>
        <dbReference type="ChEBI" id="CHEBI:15378"/>
        <dbReference type="ChEBI" id="CHEBI:28938"/>
        <dbReference type="ChEBI" id="CHEBI:43474"/>
        <dbReference type="ChEBI" id="CHEBI:62233"/>
        <dbReference type="ChEBI" id="CHEBI:143132"/>
    </reaction>
</comment>
<comment type="pathway">
    <text evidence="1">Cell wall biogenesis; peptidoglycan biosynthesis.</text>
</comment>
<dbReference type="Proteomes" id="UP000549913">
    <property type="component" value="Unassembled WGS sequence"/>
</dbReference>
<dbReference type="HAMAP" id="MF_02214">
    <property type="entry name" value="Lipid_II_synth_MurT"/>
    <property type="match status" value="1"/>
</dbReference>
<dbReference type="InterPro" id="IPR043703">
    <property type="entry name" value="Lipid_II_synth_MurT"/>
</dbReference>
<dbReference type="GO" id="GO:0140282">
    <property type="term" value="F:carbon-nitrogen ligase activity on lipid II"/>
    <property type="evidence" value="ECO:0007669"/>
    <property type="project" value="UniProtKB-UniRule"/>
</dbReference>
<dbReference type="InterPro" id="IPR013221">
    <property type="entry name" value="Mur_ligase_cen"/>
</dbReference>
<dbReference type="Gene3D" id="3.40.1190.10">
    <property type="entry name" value="Mur-like, catalytic domain"/>
    <property type="match status" value="1"/>
</dbReference>
<keyword evidence="1" id="KW-0479">Metal-binding</keyword>
<comment type="caution">
    <text evidence="4">The sequence shown here is derived from an EMBL/GenBank/DDBJ whole genome shotgun (WGS) entry which is preliminary data.</text>
</comment>
<dbReference type="RefSeq" id="WP_179548463.1">
    <property type="nucleotide sequence ID" value="NZ_BSEW01000002.1"/>
</dbReference>
<keyword evidence="1" id="KW-0573">Peptidoglycan synthesis</keyword>
<dbReference type="GO" id="GO:0046872">
    <property type="term" value="F:metal ion binding"/>
    <property type="evidence" value="ECO:0007669"/>
    <property type="project" value="UniProtKB-KW"/>
</dbReference>
<evidence type="ECO:0000313" key="4">
    <source>
        <dbReference type="EMBL" id="NYD71533.1"/>
    </source>
</evidence>
<dbReference type="GO" id="GO:0005524">
    <property type="term" value="F:ATP binding"/>
    <property type="evidence" value="ECO:0007669"/>
    <property type="project" value="UniProtKB-UniRule"/>
</dbReference>
<keyword evidence="1" id="KW-0133">Cell shape</keyword>
<sequence length="454" mass="47529">MTVRTTAAVLVGRAVRVAARLRGGGSAIPGNIALRIDPGFLERTIAAIPDGVVAVSGSNGKSTTTNMLAAIIRAHGLKVFTNPSGGNLPQGIASALLSEVSVGGRLDADIAILEVDEGYGTRLAELLKPKTVLLLNIQIDQLNRYHEPDRVAAMLARVAATSTDGLILNREDNFLVDLDTRIPAYSGRAVSFFGGRPELVEPASHGVASADRFGDTGAKPGSRPAAVEVVALTGSRATLAIEKTTLDASPAAPSAGSTDAVAGPSDDRIVIEVKLPSRGLHYALDAAGAAATARSVLGDRFRPELVSQALDSLATVYGRGEMLVVDGEQIEIIMMKNPASLQLNLDSLEAAPEQVFLAVDEGTPDPSWIWDIDFSALDHVDGITGSKAWQFATRFGYLGIPVGSVDLDVRAALKAFLALPKPATGHKVMILNYEQMMGIRKILGFKELEGGGAA</sequence>
<dbReference type="PANTHER" id="PTHR23135:SF7">
    <property type="entry name" value="LIPID II ISOGLUTAMINYL SYNTHASE (GLUTAMINE-HYDROLYZING) SUBUNIT MURT"/>
    <property type="match status" value="1"/>
</dbReference>
<evidence type="ECO:0000259" key="2">
    <source>
        <dbReference type="Pfam" id="PF08245"/>
    </source>
</evidence>
<keyword evidence="1" id="KW-0436">Ligase</keyword>
<dbReference type="InterPro" id="IPR013564">
    <property type="entry name" value="MurT_C"/>
</dbReference>
<dbReference type="PANTHER" id="PTHR23135">
    <property type="entry name" value="MUR LIGASE FAMILY MEMBER"/>
    <property type="match status" value="1"/>
</dbReference>
<dbReference type="SUPFAM" id="SSF53623">
    <property type="entry name" value="MurD-like peptide ligases, catalytic domain"/>
    <property type="match status" value="1"/>
</dbReference>
<comment type="subunit">
    <text evidence="1">Forms a heterodimer with GatD.</text>
</comment>
<evidence type="ECO:0000259" key="3">
    <source>
        <dbReference type="Pfam" id="PF08353"/>
    </source>
</evidence>
<organism evidence="4 5">
    <name type="scientific">Herbiconiux flava</name>
    <dbReference type="NCBI Taxonomy" id="881268"/>
    <lineage>
        <taxon>Bacteria</taxon>
        <taxon>Bacillati</taxon>
        <taxon>Actinomycetota</taxon>
        <taxon>Actinomycetes</taxon>
        <taxon>Micrococcales</taxon>
        <taxon>Microbacteriaceae</taxon>
        <taxon>Herbiconiux</taxon>
    </lineage>
</organism>
<comment type="catalytic activity">
    <reaction evidence="1">
        <text>beta-D-GlcNAc-(1-&gt;4)-Mur2Ac(oyl-L-Ala-gamma-D-Glu-L-Lys-D-Ala-D-Ala)-di-trans,octa-cis-undecaprenyl diphosphate + ATP = beta-D-GlcNAc-(1-&gt;4)-Mur2Ac(oyl-L-Ala-gamma-D-O-P-Glu-L-Lys-D-Ala-D-Ala)-di-trans,octa-cis-undecaprenyl diphosphate + ADP</text>
        <dbReference type="Rhea" id="RHEA:59488"/>
        <dbReference type="ChEBI" id="CHEBI:30616"/>
        <dbReference type="ChEBI" id="CHEBI:60033"/>
        <dbReference type="ChEBI" id="CHEBI:143132"/>
        <dbReference type="ChEBI" id="CHEBI:456216"/>
    </reaction>
</comment>
<name>A0A852SRX7_9MICO</name>
<dbReference type="Pfam" id="PF08353">
    <property type="entry name" value="MurT_C"/>
    <property type="match status" value="1"/>
</dbReference>
<keyword evidence="1" id="KW-0547">Nucleotide-binding</keyword>
<accession>A0A852SRX7</accession>
<dbReference type="UniPathway" id="UPA00219"/>